<proteinExistence type="predicted"/>
<evidence type="ECO:0000256" key="1">
    <source>
        <dbReference type="SAM" id="Phobius"/>
    </source>
</evidence>
<dbReference type="InterPro" id="IPR016135">
    <property type="entry name" value="UBQ-conjugating_enzyme/RWD"/>
</dbReference>
<name>A0ABN8P398_9CNID</name>
<keyword evidence="1" id="KW-0812">Transmembrane</keyword>
<evidence type="ECO:0000313" key="2">
    <source>
        <dbReference type="EMBL" id="CAH3131385.1"/>
    </source>
</evidence>
<evidence type="ECO:0008006" key="4">
    <source>
        <dbReference type="Google" id="ProtNLM"/>
    </source>
</evidence>
<dbReference type="PRINTS" id="PR01228">
    <property type="entry name" value="EGGSHELL"/>
</dbReference>
<protein>
    <recommendedName>
        <fullName evidence="4">UBC core domain-containing protein</fullName>
    </recommendedName>
</protein>
<keyword evidence="1" id="KW-1133">Transmembrane helix</keyword>
<reference evidence="2 3" key="1">
    <citation type="submission" date="2022-05" db="EMBL/GenBank/DDBJ databases">
        <authorList>
            <consortium name="Genoscope - CEA"/>
            <person name="William W."/>
        </authorList>
    </citation>
    <scope>NUCLEOTIDE SEQUENCE [LARGE SCALE GENOMIC DNA]</scope>
</reference>
<organism evidence="2 3">
    <name type="scientific">Porites lobata</name>
    <dbReference type="NCBI Taxonomy" id="104759"/>
    <lineage>
        <taxon>Eukaryota</taxon>
        <taxon>Metazoa</taxon>
        <taxon>Cnidaria</taxon>
        <taxon>Anthozoa</taxon>
        <taxon>Hexacorallia</taxon>
        <taxon>Scleractinia</taxon>
        <taxon>Fungiina</taxon>
        <taxon>Poritidae</taxon>
        <taxon>Porites</taxon>
    </lineage>
</organism>
<gene>
    <name evidence="2" type="ORF">PLOB_00035137</name>
</gene>
<dbReference type="EMBL" id="CALNXK010000049">
    <property type="protein sequence ID" value="CAH3131385.1"/>
    <property type="molecule type" value="Genomic_DNA"/>
</dbReference>
<dbReference type="SUPFAM" id="SSF54495">
    <property type="entry name" value="UBC-like"/>
    <property type="match status" value="1"/>
</dbReference>
<comment type="caution">
    <text evidence="2">The sequence shown here is derived from an EMBL/GenBank/DDBJ whole genome shotgun (WGS) entry which is preliminary data.</text>
</comment>
<accession>A0ABN8P398</accession>
<evidence type="ECO:0000313" key="3">
    <source>
        <dbReference type="Proteomes" id="UP001159405"/>
    </source>
</evidence>
<keyword evidence="1" id="KW-0472">Membrane</keyword>
<feature type="non-terminal residue" evidence="2">
    <location>
        <position position="325"/>
    </location>
</feature>
<dbReference type="Proteomes" id="UP001159405">
    <property type="component" value="Unassembled WGS sequence"/>
</dbReference>
<feature type="transmembrane region" description="Helical" evidence="1">
    <location>
        <begin position="193"/>
        <end position="220"/>
    </location>
</feature>
<sequence>MPWSATQQKRLGFEKNLLEKYFRNRVTWIDPTGNTRVEVRVTCTNDKQYTLRVYLPSDYPSSCPEMIVSYPSSCLRRRDGSLMSGMSGADHILGIRDGCTKICHFNSSLWKDDNTLYQVVMKGLIWLEAYEAHLRTGHSLNRYLQEIREKRKDRDGLVGGGGGGGVVGNGVGGGVGCGGSVGVGGSGGDGVLVVFWVVFVLVLVVFLVVLVVVVVFGVAVGIGVGGGVGVVESVSVGGCVGGGVGCCVGGGGGIGVGVGSVGCGGVDGGGVGGVLGCISGGGGIGISGGVGVGAGVIEGVSVGGIGVVVCVGADGGVGGGGGGGC</sequence>
<keyword evidence="3" id="KW-1185">Reference proteome</keyword>